<feature type="region of interest" description="Disordered" evidence="1">
    <location>
        <begin position="1"/>
        <end position="23"/>
    </location>
</feature>
<dbReference type="Proteomes" id="UP000287651">
    <property type="component" value="Unassembled WGS sequence"/>
</dbReference>
<feature type="non-terminal residue" evidence="2">
    <location>
        <position position="1"/>
    </location>
</feature>
<accession>A0A426X332</accession>
<evidence type="ECO:0000313" key="2">
    <source>
        <dbReference type="EMBL" id="RRT33866.1"/>
    </source>
</evidence>
<feature type="region of interest" description="Disordered" evidence="1">
    <location>
        <begin position="162"/>
        <end position="234"/>
    </location>
</feature>
<feature type="compositionally biased region" description="Basic residues" evidence="1">
    <location>
        <begin position="202"/>
        <end position="217"/>
    </location>
</feature>
<name>A0A426X332_ENSVE</name>
<evidence type="ECO:0000313" key="3">
    <source>
        <dbReference type="Proteomes" id="UP000287651"/>
    </source>
</evidence>
<sequence>GGTGLGDPEASSSGASSGPPSPVDARVLRDLEVMKADHDLDTTVTEGSLAVIRERYSIPAEYGLHVPRYGQRPYNLDLLGVCISVDALEVNLWFPLHPLIEECIRWWRISPSQVAPNSWRYRGGYYLTARVDFRVSGAPSNNKDWMDLDDLRGMSKVSRGKALAARSAASTQGVGGAPPTEAPKSSSKRPFDSPVPPDNPSRRHKSRHGKGGSRSHSKGKEPVESVEEPEIPIDSAEEDVLPEFERGLLHPQLARELYTLPSEVLLAQSAKEMVLEIDTLKSGGGPEAIAAAEERASELEKELEKTKRERDEALQRLEASDKELNEARGNLSEIQRLLKEARVRARKMNDELLQSVKALESARAELPKQAVDDYKESVGFKEGLKRMGRVTYEYGYWVVLARFRSLHPNSKVEEDPFTIRPEDDSIPMER</sequence>
<reference evidence="2 3" key="1">
    <citation type="journal article" date="2014" name="Agronomy (Basel)">
        <title>A Draft Genome Sequence for Ensete ventricosum, the Drought-Tolerant Tree Against Hunger.</title>
        <authorList>
            <person name="Harrison J."/>
            <person name="Moore K.A."/>
            <person name="Paszkiewicz K."/>
            <person name="Jones T."/>
            <person name="Grant M."/>
            <person name="Ambacheew D."/>
            <person name="Muzemil S."/>
            <person name="Studholme D.J."/>
        </authorList>
    </citation>
    <scope>NUCLEOTIDE SEQUENCE [LARGE SCALE GENOMIC DNA]</scope>
</reference>
<organism evidence="2 3">
    <name type="scientific">Ensete ventricosum</name>
    <name type="common">Abyssinian banana</name>
    <name type="synonym">Musa ensete</name>
    <dbReference type="NCBI Taxonomy" id="4639"/>
    <lineage>
        <taxon>Eukaryota</taxon>
        <taxon>Viridiplantae</taxon>
        <taxon>Streptophyta</taxon>
        <taxon>Embryophyta</taxon>
        <taxon>Tracheophyta</taxon>
        <taxon>Spermatophyta</taxon>
        <taxon>Magnoliopsida</taxon>
        <taxon>Liliopsida</taxon>
        <taxon>Zingiberales</taxon>
        <taxon>Musaceae</taxon>
        <taxon>Ensete</taxon>
    </lineage>
</organism>
<dbReference type="CDD" id="cd06503">
    <property type="entry name" value="ATP-synt_Fo_b"/>
    <property type="match status" value="1"/>
</dbReference>
<dbReference type="EMBL" id="AMZH03028068">
    <property type="protein sequence ID" value="RRT33866.1"/>
    <property type="molecule type" value="Genomic_DNA"/>
</dbReference>
<proteinExistence type="predicted"/>
<feature type="region of interest" description="Disordered" evidence="1">
    <location>
        <begin position="411"/>
        <end position="430"/>
    </location>
</feature>
<comment type="caution">
    <text evidence="2">The sequence shown here is derived from an EMBL/GenBank/DDBJ whole genome shotgun (WGS) entry which is preliminary data.</text>
</comment>
<feature type="region of interest" description="Disordered" evidence="1">
    <location>
        <begin position="292"/>
        <end position="311"/>
    </location>
</feature>
<protein>
    <submittedName>
        <fullName evidence="2">Uncharacterized protein</fullName>
    </submittedName>
</protein>
<evidence type="ECO:0000256" key="1">
    <source>
        <dbReference type="SAM" id="MobiDB-lite"/>
    </source>
</evidence>
<feature type="compositionally biased region" description="Acidic residues" evidence="1">
    <location>
        <begin position="224"/>
        <end position="234"/>
    </location>
</feature>
<dbReference type="AlphaFoldDB" id="A0A426X332"/>
<feature type="compositionally biased region" description="Basic and acidic residues" evidence="1">
    <location>
        <begin position="420"/>
        <end position="430"/>
    </location>
</feature>
<gene>
    <name evidence="2" type="ORF">B296_00048302</name>
</gene>